<dbReference type="InterPro" id="IPR000156">
    <property type="entry name" value="Ran_bind_dom"/>
</dbReference>
<dbReference type="PANTHER" id="PTHR23138">
    <property type="entry name" value="RAN BINDING PROTEIN"/>
    <property type="match status" value="1"/>
</dbReference>
<dbReference type="GeneTree" id="ENSGT00940000158588"/>
<reference evidence="14 15" key="1">
    <citation type="submission" date="2020-10" db="EMBL/GenBank/DDBJ databases">
        <title>Pygocentrus nattereri (red-bellied piranha) genome, fPygNat1, primary haplotype.</title>
        <authorList>
            <person name="Myers G."/>
            <person name="Meyer A."/>
            <person name="Karagic N."/>
            <person name="Pippel M."/>
            <person name="Winkler S."/>
            <person name="Tracey A."/>
            <person name="Wood J."/>
            <person name="Formenti G."/>
            <person name="Howe K."/>
            <person name="Fedrigo O."/>
            <person name="Jarvis E.D."/>
        </authorList>
    </citation>
    <scope>NUCLEOTIDE SEQUENCE [LARGE SCALE GENOMIC DNA]</scope>
</reference>
<keyword evidence="8" id="KW-0539">Nucleus</keyword>
<dbReference type="GO" id="GO:0005737">
    <property type="term" value="C:cytoplasm"/>
    <property type="evidence" value="ECO:0007669"/>
    <property type="project" value="UniProtKB-SubCell"/>
</dbReference>
<feature type="compositionally biased region" description="Basic and acidic residues" evidence="12">
    <location>
        <begin position="23"/>
        <end position="32"/>
    </location>
</feature>
<evidence type="ECO:0000313" key="15">
    <source>
        <dbReference type="Proteomes" id="UP001501920"/>
    </source>
</evidence>
<evidence type="ECO:0000313" key="14">
    <source>
        <dbReference type="Ensembl" id="ENSPNAP00000036752.2"/>
    </source>
</evidence>
<evidence type="ECO:0000256" key="1">
    <source>
        <dbReference type="ARBA" id="ARBA00004123"/>
    </source>
</evidence>
<reference evidence="14" key="3">
    <citation type="submission" date="2025-09" db="UniProtKB">
        <authorList>
            <consortium name="Ensembl"/>
        </authorList>
    </citation>
    <scope>IDENTIFICATION</scope>
</reference>
<feature type="compositionally biased region" description="Acidic residues" evidence="12">
    <location>
        <begin position="489"/>
        <end position="498"/>
    </location>
</feature>
<dbReference type="Gene3D" id="2.30.29.30">
    <property type="entry name" value="Pleckstrin-homology domain (PH domain)/Phosphotyrosine-binding domain (PTB)"/>
    <property type="match status" value="1"/>
</dbReference>
<dbReference type="InterPro" id="IPR045255">
    <property type="entry name" value="RanBP1-like"/>
</dbReference>
<feature type="compositionally biased region" description="Low complexity" evidence="12">
    <location>
        <begin position="499"/>
        <end position="509"/>
    </location>
</feature>
<keyword evidence="4" id="KW-0963">Cytoplasm</keyword>
<dbReference type="Proteomes" id="UP001501920">
    <property type="component" value="Chromosome 19"/>
</dbReference>
<dbReference type="GO" id="GO:0006611">
    <property type="term" value="P:protein export from nucleus"/>
    <property type="evidence" value="ECO:0007669"/>
    <property type="project" value="TreeGrafter"/>
</dbReference>
<feature type="region of interest" description="Disordered" evidence="12">
    <location>
        <begin position="282"/>
        <end position="327"/>
    </location>
</feature>
<accession>A0A3B4EJX2</accession>
<proteinExistence type="predicted"/>
<evidence type="ECO:0000256" key="10">
    <source>
        <dbReference type="ARBA" id="ARBA00065474"/>
    </source>
</evidence>
<feature type="compositionally biased region" description="Basic and acidic residues" evidence="12">
    <location>
        <begin position="183"/>
        <end position="193"/>
    </location>
</feature>
<feature type="compositionally biased region" description="Polar residues" evidence="12">
    <location>
        <begin position="302"/>
        <end position="312"/>
    </location>
</feature>
<keyword evidence="3" id="KW-0813">Transport</keyword>
<comment type="subcellular location">
    <subcellularLocation>
        <location evidence="2">Cytoplasm</location>
    </subcellularLocation>
    <subcellularLocation>
        <location evidence="1">Nucleus</location>
    </subcellularLocation>
</comment>
<evidence type="ECO:0000256" key="5">
    <source>
        <dbReference type="ARBA" id="ARBA00022553"/>
    </source>
</evidence>
<dbReference type="SMART" id="SM00160">
    <property type="entry name" value="RanBD"/>
    <property type="match status" value="1"/>
</dbReference>
<evidence type="ECO:0000256" key="9">
    <source>
        <dbReference type="ARBA" id="ARBA00058720"/>
    </source>
</evidence>
<dbReference type="OrthoDB" id="185618at2759"/>
<evidence type="ECO:0000256" key="4">
    <source>
        <dbReference type="ARBA" id="ARBA00022490"/>
    </source>
</evidence>
<dbReference type="Ensembl" id="ENSPNAT00000031774.2">
    <property type="protein sequence ID" value="ENSPNAP00000036752.2"/>
    <property type="gene ID" value="ENSPNAG00000027857.2"/>
</dbReference>
<dbReference type="OMA" id="SHTEKCD"/>
<keyword evidence="15" id="KW-1185">Reference proteome</keyword>
<keyword evidence="7" id="KW-0007">Acetylation</keyword>
<feature type="compositionally biased region" description="Basic and acidic residues" evidence="12">
    <location>
        <begin position="222"/>
        <end position="241"/>
    </location>
</feature>
<evidence type="ECO:0000256" key="8">
    <source>
        <dbReference type="ARBA" id="ARBA00023242"/>
    </source>
</evidence>
<protein>
    <recommendedName>
        <fullName evidence="11">Ran-binding protein 3</fullName>
    </recommendedName>
</protein>
<evidence type="ECO:0000259" key="13">
    <source>
        <dbReference type="PROSITE" id="PS50196"/>
    </source>
</evidence>
<feature type="domain" description="RanBD1" evidence="13">
    <location>
        <begin position="342"/>
        <end position="421"/>
    </location>
</feature>
<name>A0A3B4EJX2_PYGNA</name>
<evidence type="ECO:0000256" key="11">
    <source>
        <dbReference type="ARBA" id="ARBA00072605"/>
    </source>
</evidence>
<organism evidence="14 15">
    <name type="scientific">Pygocentrus nattereri</name>
    <name type="common">Red-bellied piranha</name>
    <dbReference type="NCBI Taxonomy" id="42514"/>
    <lineage>
        <taxon>Eukaryota</taxon>
        <taxon>Metazoa</taxon>
        <taxon>Chordata</taxon>
        <taxon>Craniata</taxon>
        <taxon>Vertebrata</taxon>
        <taxon>Euteleostomi</taxon>
        <taxon>Actinopterygii</taxon>
        <taxon>Neopterygii</taxon>
        <taxon>Teleostei</taxon>
        <taxon>Ostariophysi</taxon>
        <taxon>Characiformes</taxon>
        <taxon>Characoidei</taxon>
        <taxon>Pygocentrus</taxon>
    </lineage>
</organism>
<evidence type="ECO:0000256" key="2">
    <source>
        <dbReference type="ARBA" id="ARBA00004496"/>
    </source>
</evidence>
<dbReference type="Pfam" id="PF00638">
    <property type="entry name" value="Ran_BP1"/>
    <property type="match status" value="1"/>
</dbReference>
<dbReference type="PROSITE" id="PS50196">
    <property type="entry name" value="RANBD1"/>
    <property type="match status" value="1"/>
</dbReference>
<feature type="compositionally biased region" description="Basic and acidic residues" evidence="12">
    <location>
        <begin position="200"/>
        <end position="211"/>
    </location>
</feature>
<sequence>MLLSVSSDLAQKPAIAPPVFVFQKDKAQKRSAEGSSAEDGEDSDREDGEYCPPVKRERTSSLTQFPPSHSVSKNNVFMPSSFCQSPTGNSDSEPEEKPVGFRLKPPTLIHGQAPSAGSFAGVPSQKPKEQQRSVLRPAVLQAPPTKVLTEPSKSNASCGTNGVGKFSDAATEGRSIFLNNTDSSDKSPKKDEGGENGGGKTEESAQRKDAVVDSGFVFGQNIKERAKLDESSTVSESKDSTQDSQSGSTNYFLQYMGTPSSLNATNNTEKGAKFVFGQNMSERVLSPPKGGESTPEGGKDTASVSEPSSQETTPEKNHSVTESLEESAAAYTKATAKKCILEKVEVRTGEEAESNVLQMQCKLFVFDKPAQSWIERGRGLLRLNDMASTDDGTLQSRLVMRTQGSLRLILNTKLWAQMQVDKASEKSVRITAMDTEDQGVKVFLISASSKDAGQLAAALHHRILALRSRAEQEPESTPVPPQTEIPQSNEEDSDDDELANNNNNNSTSETSGEPPAAEST</sequence>
<feature type="region of interest" description="Disordered" evidence="12">
    <location>
        <begin position="14"/>
        <end position="266"/>
    </location>
</feature>
<evidence type="ECO:0000256" key="7">
    <source>
        <dbReference type="ARBA" id="ARBA00022990"/>
    </source>
</evidence>
<evidence type="ECO:0000256" key="6">
    <source>
        <dbReference type="ARBA" id="ARBA00022927"/>
    </source>
</evidence>
<dbReference type="FunFam" id="2.30.29.30:FF:000106">
    <property type="entry name" value="ran-binding protein 3 isoform X2"/>
    <property type="match status" value="1"/>
</dbReference>
<feature type="compositionally biased region" description="Acidic residues" evidence="12">
    <location>
        <begin position="36"/>
        <end position="49"/>
    </location>
</feature>
<dbReference type="AlphaFoldDB" id="A0A3B4EJX2"/>
<dbReference type="InterPro" id="IPR011993">
    <property type="entry name" value="PH-like_dom_sf"/>
</dbReference>
<dbReference type="SUPFAM" id="SSF50729">
    <property type="entry name" value="PH domain-like"/>
    <property type="match status" value="1"/>
</dbReference>
<dbReference type="PANTHER" id="PTHR23138:SF142">
    <property type="entry name" value="RAN-BINDING PROTEIN 3B-RELATED"/>
    <property type="match status" value="1"/>
</dbReference>
<dbReference type="CDD" id="cd13180">
    <property type="entry name" value="RanBD_RanBP3"/>
    <property type="match status" value="1"/>
</dbReference>
<feature type="region of interest" description="Disordered" evidence="12">
    <location>
        <begin position="469"/>
        <end position="520"/>
    </location>
</feature>
<keyword evidence="6" id="KW-0653">Protein transport</keyword>
<dbReference type="GO" id="GO:0005634">
    <property type="term" value="C:nucleus"/>
    <property type="evidence" value="ECO:0007669"/>
    <property type="project" value="UniProtKB-SubCell"/>
</dbReference>
<dbReference type="STRING" id="42514.ENSPNAP00000036752"/>
<keyword evidence="5" id="KW-0597">Phosphoprotein</keyword>
<comment type="subunit">
    <text evidence="10">Interacts with CHC1 in a Ran-stimulated manner. Interacts with XPO1. Interacts (via its C-terminal R domain) with SMAD2 (dephosphorylated form via its MH1 and MH2 domains); the interaction results in the nuclear export of SMAD2 and termination of the TGF-beta signaling. Interacts (via its C-terminal R domain) with SMAD3 (dephosphorylated form via its MH1 domain); the interaction results in the nuclear export of SMAD3 and termination of the TGF-beta signaling.</text>
</comment>
<feature type="compositionally biased region" description="Polar residues" evidence="12">
    <location>
        <begin position="242"/>
        <end position="266"/>
    </location>
</feature>
<evidence type="ECO:0000256" key="3">
    <source>
        <dbReference type="ARBA" id="ARBA00022448"/>
    </source>
</evidence>
<reference evidence="14" key="2">
    <citation type="submission" date="2025-08" db="UniProtKB">
        <authorList>
            <consortium name="Ensembl"/>
        </authorList>
    </citation>
    <scope>IDENTIFICATION</scope>
</reference>
<evidence type="ECO:0000256" key="12">
    <source>
        <dbReference type="SAM" id="MobiDB-lite"/>
    </source>
</evidence>
<comment type="function">
    <text evidence="9">Acts as a cofactor for XPO1/CRM1-mediated nuclear export, perhaps as export complex scaffolding protein. Bound to XPO1/CRM1, stabilizes the XPO1/CRM1-cargo interaction. In the absence of Ran-bound GTP prevents binding of XPO1/CRM1 to the nuclear pore complex. Binds to CHC1/RCC1 and increases the guanine nucleotide exchange activity of CHC1/RCC1. Recruits XPO1/CRM1 to CHC1/RCC1 in a Ran-dependent manner. Negative regulator of TGF-beta signaling through interaction with the R-SMAD proteins, SMAD2 and SMAD3, and mediating their nuclear export.</text>
</comment>
<feature type="compositionally biased region" description="Polar residues" evidence="12">
    <location>
        <begin position="151"/>
        <end position="160"/>
    </location>
</feature>
<feature type="compositionally biased region" description="Polar residues" evidence="12">
    <location>
        <begin position="60"/>
        <end position="91"/>
    </location>
</feature>